<evidence type="ECO:0000313" key="1">
    <source>
        <dbReference type="EMBL" id="ERH18063.1"/>
    </source>
</evidence>
<proteinExistence type="predicted"/>
<dbReference type="EMBL" id="AWSD01000226">
    <property type="protein sequence ID" value="ERH18063.1"/>
    <property type="molecule type" value="Genomic_DNA"/>
</dbReference>
<gene>
    <name evidence="1" type="ORF">HMPREF1549_02089</name>
</gene>
<dbReference type="AlphaFoldDB" id="U1REH3"/>
<name>U1REH3_9ACTO</name>
<accession>U1REH3</accession>
<dbReference type="HOGENOM" id="CLU_3075862_0_0_11"/>
<dbReference type="Proteomes" id="UP000016498">
    <property type="component" value="Unassembled WGS sequence"/>
</dbReference>
<dbReference type="PATRIC" id="fig|1227262.3.peg.1712"/>
<evidence type="ECO:0000313" key="2">
    <source>
        <dbReference type="Proteomes" id="UP000016498"/>
    </source>
</evidence>
<comment type="caution">
    <text evidence="1">The sequence shown here is derived from an EMBL/GenBank/DDBJ whole genome shotgun (WGS) entry which is preliminary data.</text>
</comment>
<sequence>MDADGAAIRAPIRTTTRVGPRLFVGFVMTGRSLQPVHLRRSARPASDALQRD</sequence>
<organism evidence="1 2">
    <name type="scientific">Actinomyces johnsonii F0510</name>
    <dbReference type="NCBI Taxonomy" id="1227262"/>
    <lineage>
        <taxon>Bacteria</taxon>
        <taxon>Bacillati</taxon>
        <taxon>Actinomycetota</taxon>
        <taxon>Actinomycetes</taxon>
        <taxon>Actinomycetales</taxon>
        <taxon>Actinomycetaceae</taxon>
        <taxon>Actinomyces</taxon>
    </lineage>
</organism>
<protein>
    <submittedName>
        <fullName evidence="1">Uncharacterized protein</fullName>
    </submittedName>
</protein>
<reference evidence="1 2" key="1">
    <citation type="submission" date="2013-06" db="EMBL/GenBank/DDBJ databases">
        <authorList>
            <person name="Weinstock G."/>
            <person name="Sodergren E."/>
            <person name="Lobos E.A."/>
            <person name="Fulton L."/>
            <person name="Fulton R."/>
            <person name="Courtney L."/>
            <person name="Fronick C."/>
            <person name="O'Laughlin M."/>
            <person name="Godfrey J."/>
            <person name="Wilson R.M."/>
            <person name="Miner T."/>
            <person name="Farmer C."/>
            <person name="Delehaunty K."/>
            <person name="Cordes M."/>
            <person name="Minx P."/>
            <person name="Tomlinson C."/>
            <person name="Chen J."/>
            <person name="Wollam A."/>
            <person name="Pepin K.H."/>
            <person name="Bhonagiri V."/>
            <person name="Zhang X."/>
            <person name="Warren W."/>
            <person name="Mitreva M."/>
            <person name="Mardis E.R."/>
            <person name="Wilson R.K."/>
        </authorList>
    </citation>
    <scope>NUCLEOTIDE SEQUENCE [LARGE SCALE GENOMIC DNA]</scope>
    <source>
        <strain evidence="1 2">F0510</strain>
    </source>
</reference>